<comment type="caution">
    <text evidence="2">The sequence shown here is derived from an EMBL/GenBank/DDBJ whole genome shotgun (WGS) entry which is preliminary data.</text>
</comment>
<dbReference type="EMBL" id="JAPEUY010000008">
    <property type="protein sequence ID" value="KAJ4370501.1"/>
    <property type="molecule type" value="Genomic_DNA"/>
</dbReference>
<accession>A0A9W8Y7T4</accession>
<dbReference type="AlphaFoldDB" id="A0A9W8Y7T4"/>
<evidence type="ECO:0000313" key="3">
    <source>
        <dbReference type="Proteomes" id="UP001140560"/>
    </source>
</evidence>
<keyword evidence="3" id="KW-1185">Reference proteome</keyword>
<proteinExistence type="predicted"/>
<feature type="compositionally biased region" description="Basic and acidic residues" evidence="1">
    <location>
        <begin position="92"/>
        <end position="102"/>
    </location>
</feature>
<feature type="region of interest" description="Disordered" evidence="1">
    <location>
        <begin position="23"/>
        <end position="45"/>
    </location>
</feature>
<name>A0A9W8Y7T4_9PLEO</name>
<evidence type="ECO:0000313" key="2">
    <source>
        <dbReference type="EMBL" id="KAJ4370501.1"/>
    </source>
</evidence>
<sequence>MATPLAELHVSATLPLSHLLTTSTNTTTTSPFTLGAGVSSDPKPKNRTFLIITPSSTLRSKHSNSYKLSLNQRRNNPAAAMAIHKAKPRVQFVDRSKQDGKKTKASAAKNNHVGGNLLREPPSVFDNDTDTDDDVRDNVPTFAKRRIPSPAEMARSGQFKSGLCGVTRSPYASDTIFLLPSPVEDGRVASEQACALPLELKLTHAQVIPPVCVAEADQLSHHLSGNPACNLLDRKSDPWPKWHAKTQSQKELPLFSHEVI</sequence>
<feature type="region of interest" description="Disordered" evidence="1">
    <location>
        <begin position="91"/>
        <end position="137"/>
    </location>
</feature>
<evidence type="ECO:0000256" key="1">
    <source>
        <dbReference type="SAM" id="MobiDB-lite"/>
    </source>
</evidence>
<protein>
    <submittedName>
        <fullName evidence="2">Uncharacterized protein</fullName>
    </submittedName>
</protein>
<gene>
    <name evidence="2" type="ORF">N0V83_005022</name>
</gene>
<reference evidence="2" key="1">
    <citation type="submission" date="2022-10" db="EMBL/GenBank/DDBJ databases">
        <title>Tapping the CABI collections for fungal endophytes: first genome assemblies for Collariella, Neodidymelliopsis, Ascochyta clinopodiicola, Didymella pomorum, Didymosphaeria variabile, Neocosmospora piperis and Neocucurbitaria cava.</title>
        <authorList>
            <person name="Hill R."/>
        </authorList>
    </citation>
    <scope>NUCLEOTIDE SEQUENCE</scope>
    <source>
        <strain evidence="2">IMI 356814</strain>
    </source>
</reference>
<dbReference type="Proteomes" id="UP001140560">
    <property type="component" value="Unassembled WGS sequence"/>
</dbReference>
<organism evidence="2 3">
    <name type="scientific">Neocucurbitaria cava</name>
    <dbReference type="NCBI Taxonomy" id="798079"/>
    <lineage>
        <taxon>Eukaryota</taxon>
        <taxon>Fungi</taxon>
        <taxon>Dikarya</taxon>
        <taxon>Ascomycota</taxon>
        <taxon>Pezizomycotina</taxon>
        <taxon>Dothideomycetes</taxon>
        <taxon>Pleosporomycetidae</taxon>
        <taxon>Pleosporales</taxon>
        <taxon>Pleosporineae</taxon>
        <taxon>Cucurbitariaceae</taxon>
        <taxon>Neocucurbitaria</taxon>
    </lineage>
</organism>
<feature type="compositionally biased region" description="Low complexity" evidence="1">
    <location>
        <begin position="23"/>
        <end position="34"/>
    </location>
</feature>